<dbReference type="AlphaFoldDB" id="A0A811USU7"/>
<organism evidence="2 3">
    <name type="scientific">Ceratitis capitata</name>
    <name type="common">Mediterranean fruit fly</name>
    <name type="synonym">Tephritis capitata</name>
    <dbReference type="NCBI Taxonomy" id="7213"/>
    <lineage>
        <taxon>Eukaryota</taxon>
        <taxon>Metazoa</taxon>
        <taxon>Ecdysozoa</taxon>
        <taxon>Arthropoda</taxon>
        <taxon>Hexapoda</taxon>
        <taxon>Insecta</taxon>
        <taxon>Pterygota</taxon>
        <taxon>Neoptera</taxon>
        <taxon>Endopterygota</taxon>
        <taxon>Diptera</taxon>
        <taxon>Brachycera</taxon>
        <taxon>Muscomorpha</taxon>
        <taxon>Tephritoidea</taxon>
        <taxon>Tephritidae</taxon>
        <taxon>Ceratitis</taxon>
        <taxon>Ceratitis</taxon>
    </lineage>
</organism>
<comment type="caution">
    <text evidence="2">The sequence shown here is derived from an EMBL/GenBank/DDBJ whole genome shotgun (WGS) entry which is preliminary data.</text>
</comment>
<evidence type="ECO:0000313" key="2">
    <source>
        <dbReference type="EMBL" id="CAD7001388.1"/>
    </source>
</evidence>
<sequence>MERTPPRRSARLMNTGSISSSIVAVSTNSTMVSTSGSITTTATTRLDDGAPSIISVRNVVAADTAQVSRQSTEDKPTSHNIDEIEKRLAMLEATLKSTQVQVRERDVQNELLRAALIGSRNSTLTYTSSAVTQSQSTQPVQLAPPQSVPTNFETLSASVRSSTATPFFEAAQPPQLASTNFCTTPRSVISAGITDSFRTVTTQQTNDTLCAPLPITQANGRNYKIMSGKRRRSNIGRSTVNTRRVRSARDEESSTEREDRSQARDRYRAERKRESSVERAIRRSRDRDRHTVQRDRESSVERRARLSQLRDRYRAERKGESSVEREVLRS</sequence>
<feature type="compositionally biased region" description="Basic and acidic residues" evidence="1">
    <location>
        <begin position="247"/>
        <end position="330"/>
    </location>
</feature>
<proteinExistence type="predicted"/>
<feature type="region of interest" description="Disordered" evidence="1">
    <location>
        <begin position="227"/>
        <end position="330"/>
    </location>
</feature>
<evidence type="ECO:0000256" key="1">
    <source>
        <dbReference type="SAM" id="MobiDB-lite"/>
    </source>
</evidence>
<protein>
    <submittedName>
        <fullName evidence="2">(Mediterranean fruit fly) hypothetical protein</fullName>
    </submittedName>
</protein>
<reference evidence="2" key="1">
    <citation type="submission" date="2020-11" db="EMBL/GenBank/DDBJ databases">
        <authorList>
            <person name="Whitehead M."/>
        </authorList>
    </citation>
    <scope>NUCLEOTIDE SEQUENCE</scope>
    <source>
        <strain evidence="2">EGII</strain>
    </source>
</reference>
<name>A0A811USU7_CERCA</name>
<dbReference type="Proteomes" id="UP000606786">
    <property type="component" value="Unassembled WGS sequence"/>
</dbReference>
<gene>
    <name evidence="2" type="ORF">CCAP1982_LOCUS9885</name>
</gene>
<accession>A0A811USU7</accession>
<evidence type="ECO:0000313" key="3">
    <source>
        <dbReference type="Proteomes" id="UP000606786"/>
    </source>
</evidence>
<keyword evidence="3" id="KW-1185">Reference proteome</keyword>
<dbReference type="EMBL" id="CAJHJT010000023">
    <property type="protein sequence ID" value="CAD7001388.1"/>
    <property type="molecule type" value="Genomic_DNA"/>
</dbReference>